<evidence type="ECO:0000313" key="3">
    <source>
        <dbReference type="Proteomes" id="UP001157733"/>
    </source>
</evidence>
<dbReference type="InterPro" id="IPR004360">
    <property type="entry name" value="Glyas_Fos-R_dOase_dom"/>
</dbReference>
<evidence type="ECO:0000313" key="2">
    <source>
        <dbReference type="EMBL" id="CAI2718449.1"/>
    </source>
</evidence>
<organism evidence="2 3">
    <name type="scientific">Nitrospina watsonii</name>
    <dbReference type="NCBI Taxonomy" id="1323948"/>
    <lineage>
        <taxon>Bacteria</taxon>
        <taxon>Pseudomonadati</taxon>
        <taxon>Nitrospinota/Tectimicrobiota group</taxon>
        <taxon>Nitrospinota</taxon>
        <taxon>Nitrospinia</taxon>
        <taxon>Nitrospinales</taxon>
        <taxon>Nitrospinaceae</taxon>
        <taxon>Nitrospina</taxon>
    </lineage>
</organism>
<dbReference type="Pfam" id="PF00903">
    <property type="entry name" value="Glyoxalase"/>
    <property type="match status" value="1"/>
</dbReference>
<protein>
    <submittedName>
        <fullName evidence="2">VOC domain-containing protein</fullName>
    </submittedName>
</protein>
<feature type="domain" description="VOC" evidence="1">
    <location>
        <begin position="8"/>
        <end position="118"/>
    </location>
</feature>
<dbReference type="InterPro" id="IPR029068">
    <property type="entry name" value="Glyas_Bleomycin-R_OHBP_Dase"/>
</dbReference>
<dbReference type="PANTHER" id="PTHR33993">
    <property type="entry name" value="GLYOXALASE-RELATED"/>
    <property type="match status" value="1"/>
</dbReference>
<dbReference type="Gene3D" id="3.10.180.10">
    <property type="entry name" value="2,3-Dihydroxybiphenyl 1,2-Dioxygenase, domain 1"/>
    <property type="match status" value="1"/>
</dbReference>
<name>A0ABM9HE15_9BACT</name>
<evidence type="ECO:0000259" key="1">
    <source>
        <dbReference type="PROSITE" id="PS51819"/>
    </source>
</evidence>
<reference evidence="2 3" key="1">
    <citation type="submission" date="2022-09" db="EMBL/GenBank/DDBJ databases">
        <authorList>
            <person name="Kop L."/>
        </authorList>
    </citation>
    <scope>NUCLEOTIDE SEQUENCE [LARGE SCALE GENOMIC DNA]</scope>
    <source>
        <strain evidence="2 3">347</strain>
    </source>
</reference>
<dbReference type="EMBL" id="OX336137">
    <property type="protein sequence ID" value="CAI2718449.1"/>
    <property type="molecule type" value="Genomic_DNA"/>
</dbReference>
<dbReference type="InterPro" id="IPR037523">
    <property type="entry name" value="VOC_core"/>
</dbReference>
<dbReference type="Proteomes" id="UP001157733">
    <property type="component" value="Chromosome"/>
</dbReference>
<dbReference type="InterPro" id="IPR052164">
    <property type="entry name" value="Anthracycline_SecMetBiosynth"/>
</dbReference>
<dbReference type="PANTHER" id="PTHR33993:SF2">
    <property type="entry name" value="VOC DOMAIN-CONTAINING PROTEIN"/>
    <property type="match status" value="1"/>
</dbReference>
<accession>A0ABM9HE15</accession>
<proteinExistence type="predicted"/>
<sequence>MEHPLFKKIAFIHYGTLDLDRAVEFYQNVLGLKLMFKVDDWAEFDLDGQRLALRRVDRWEPEAAAGAMVHLEARPIELMVEVLKNKGVHFVHAVQEFPYGKLATLLDPDGNRIGLYQPPGEKKPA</sequence>
<gene>
    <name evidence="2" type="ORF">NSPWAT_1590</name>
</gene>
<keyword evidence="3" id="KW-1185">Reference proteome</keyword>
<dbReference type="PROSITE" id="PS51819">
    <property type="entry name" value="VOC"/>
    <property type="match status" value="1"/>
</dbReference>
<dbReference type="SUPFAM" id="SSF54593">
    <property type="entry name" value="Glyoxalase/Bleomycin resistance protein/Dihydroxybiphenyl dioxygenase"/>
    <property type="match status" value="1"/>
</dbReference>